<feature type="domain" description="MrfA-like Zn-binding" evidence="1">
    <location>
        <begin position="481"/>
        <end position="579"/>
    </location>
</feature>
<dbReference type="Pfam" id="PF09369">
    <property type="entry name" value="MZB"/>
    <property type="match status" value="1"/>
</dbReference>
<organism evidence="2 3">
    <name type="scientific">Floridaenema flaviceps BLCC-F50</name>
    <dbReference type="NCBI Taxonomy" id="3153642"/>
    <lineage>
        <taxon>Bacteria</taxon>
        <taxon>Bacillati</taxon>
        <taxon>Cyanobacteriota</taxon>
        <taxon>Cyanophyceae</taxon>
        <taxon>Oscillatoriophycideae</taxon>
        <taxon>Aerosakkonematales</taxon>
        <taxon>Aerosakkonemataceae</taxon>
        <taxon>Floridanema</taxon>
        <taxon>Floridanema flaviceps</taxon>
    </lineage>
</organism>
<evidence type="ECO:0000313" key="3">
    <source>
        <dbReference type="Proteomes" id="UP001576784"/>
    </source>
</evidence>
<dbReference type="NCBIfam" id="NF038324">
    <property type="entry name" value="DrmB_fam"/>
    <property type="match status" value="1"/>
</dbReference>
<accession>A0ABV4XIF9</accession>
<dbReference type="RefSeq" id="WP_413261029.1">
    <property type="nucleotide sequence ID" value="NZ_JBHFNR010000003.1"/>
</dbReference>
<dbReference type="InterPro" id="IPR047721">
    <property type="entry name" value="DrmB"/>
</dbReference>
<comment type="caution">
    <text evidence="2">The sequence shown here is derived from an EMBL/GenBank/DDBJ whole genome shotgun (WGS) entry which is preliminary data.</text>
</comment>
<sequence>MNSSKKRSPSGEIRQSQILSTFGPGAMVDLPNYSILIGGLNHWHGDRRRIYEDRLAGRVAEILGVKDIALYAPPVDLQDPQAPRSGISAFMFPAWFVAQVEETWTDPNRKQYRTRPLLPWASLVKGKYLNPERKGKPVVPVRFVQACVNGHISDIDWYRFVHNGQTNCRGQLWLDEGGSGNDFADIFVRCEACKARRPLSDATVPSGKVLGFCQGHRPWLGPKAQEPCISQATEKPEYNRLLVRSASNAYFSQVLSVISLPDSDEALRNAVNLVYEDFLQYAESVAEVKKERKKQKVFTALEGFSDDAVWTEIQHRQGGYADKPKSIKQVEIETLLSSPEEVGEDVPEGDFYARARKLDELSPALLKRIERIILVHRLREVVAQVGFTRFEAAMPDIDGELDINVQLAALDLETTWVPAIENKGEGVFIAFRKQAIDDWLKRKPVQERGRQLMKGFTEWQESHKLSEAKFPGLPYIMLHSLSHLLITAVSLECGYSASSIRERIYAGDAGYGILLYTGSAGSEGTLGGLVQVGKRIEYHLSVALELGRLCSNDPVCAQHKPDSVQEERFLHGSACHGCLLIAEPSCERRNEFLDRALVVATVEELGAEFFPDTDL</sequence>
<keyword evidence="3" id="KW-1185">Reference proteome</keyword>
<gene>
    <name evidence="2" type="primary">drmB</name>
    <name evidence="2" type="ORF">ACE1CI_00230</name>
</gene>
<name>A0ABV4XIF9_9CYAN</name>
<protein>
    <submittedName>
        <fullName evidence="2">DrmB family protein</fullName>
    </submittedName>
</protein>
<reference evidence="2 3" key="1">
    <citation type="submission" date="2024-09" db="EMBL/GenBank/DDBJ databases">
        <title>Floridaenema gen nov. (Aerosakkonemataceae, Aerosakkonematales ord. nov., Cyanobacteria) from benthic tropical and subtropical fresh waters, with the description of four new species.</title>
        <authorList>
            <person name="Moretto J.A."/>
            <person name="Berthold D.E."/>
            <person name="Lefler F.W."/>
            <person name="Huang I.-S."/>
            <person name="Laughinghouse H. IV."/>
        </authorList>
    </citation>
    <scope>NUCLEOTIDE SEQUENCE [LARGE SCALE GENOMIC DNA]</scope>
    <source>
        <strain evidence="2 3">BLCC-F50</strain>
    </source>
</reference>
<evidence type="ECO:0000313" key="2">
    <source>
        <dbReference type="EMBL" id="MFB2891350.1"/>
    </source>
</evidence>
<evidence type="ECO:0000259" key="1">
    <source>
        <dbReference type="Pfam" id="PF09369"/>
    </source>
</evidence>
<dbReference type="EMBL" id="JBHFNR010000003">
    <property type="protein sequence ID" value="MFB2891350.1"/>
    <property type="molecule type" value="Genomic_DNA"/>
</dbReference>
<dbReference type="Proteomes" id="UP001576784">
    <property type="component" value="Unassembled WGS sequence"/>
</dbReference>
<proteinExistence type="predicted"/>
<dbReference type="InterPro" id="IPR018973">
    <property type="entry name" value="MZB"/>
</dbReference>